<dbReference type="Gene3D" id="4.10.280.10">
    <property type="entry name" value="Helix-loop-helix DNA-binding domain"/>
    <property type="match status" value="1"/>
</dbReference>
<dbReference type="SMART" id="SM00353">
    <property type="entry name" value="HLH"/>
    <property type="match status" value="1"/>
</dbReference>
<name>A0A9E9C654_NOTNI</name>
<accession>A0A9E9C654</accession>
<evidence type="ECO:0000313" key="6">
    <source>
        <dbReference type="EMBL" id="WAK86060.1"/>
    </source>
</evidence>
<evidence type="ECO:0000256" key="3">
    <source>
        <dbReference type="ARBA" id="ARBA00023163"/>
    </source>
</evidence>
<dbReference type="InterPro" id="IPR045239">
    <property type="entry name" value="bHLH95_bHLH"/>
</dbReference>
<evidence type="ECO:0000256" key="2">
    <source>
        <dbReference type="ARBA" id="ARBA00023015"/>
    </source>
</evidence>
<dbReference type="Pfam" id="PF00010">
    <property type="entry name" value="HLH"/>
    <property type="match status" value="1"/>
</dbReference>
<organism evidence="6">
    <name type="scientific">Nothapodytes nimmoniana</name>
    <name type="common">Nothapodytes foetida</name>
    <dbReference type="NCBI Taxonomy" id="159386"/>
    <lineage>
        <taxon>Eukaryota</taxon>
        <taxon>Viridiplantae</taxon>
        <taxon>Streptophyta</taxon>
        <taxon>Embryophyta</taxon>
        <taxon>Tracheophyta</taxon>
        <taxon>Spermatophyta</taxon>
        <taxon>Magnoliopsida</taxon>
        <taxon>eudicotyledons</taxon>
        <taxon>Gunneridae</taxon>
        <taxon>Pentapetalae</taxon>
        <taxon>asterids</taxon>
        <taxon>lamiids</taxon>
        <taxon>Icacinales</taxon>
        <taxon>Icacinaceae</taxon>
        <taxon>Nothapodytes</taxon>
    </lineage>
</organism>
<dbReference type="PROSITE" id="PS50888">
    <property type="entry name" value="BHLH"/>
    <property type="match status" value="1"/>
</dbReference>
<reference evidence="6" key="1">
    <citation type="submission" date="2022-08" db="EMBL/GenBank/DDBJ databases">
        <title>Phylogenomics of transcriptionally active AP2/ERF and bHLH transcription factors and their promoter regions regulating camptothecin biosynthesis in Nothapodytes nimmoniana.</title>
        <authorList>
            <person name="Godbole R.C."/>
            <person name="Pable A.A."/>
            <person name="Singh S."/>
            <person name="Barvkar V.T."/>
        </authorList>
    </citation>
    <scope>NUCLEOTIDE SEQUENCE</scope>
</reference>
<keyword evidence="3" id="KW-0804">Transcription</keyword>
<dbReference type="PANTHER" id="PTHR46665">
    <property type="entry name" value="TRANSCRIPTION FACTOR BHLH041-RELATED-RELATED"/>
    <property type="match status" value="1"/>
</dbReference>
<feature type="domain" description="BHLH" evidence="5">
    <location>
        <begin position="86"/>
        <end position="135"/>
    </location>
</feature>
<dbReference type="InterPro" id="IPR036638">
    <property type="entry name" value="HLH_DNA-bd_sf"/>
</dbReference>
<dbReference type="GO" id="GO:0005634">
    <property type="term" value="C:nucleus"/>
    <property type="evidence" value="ECO:0007669"/>
    <property type="project" value="UniProtKB-SubCell"/>
</dbReference>
<dbReference type="InterPro" id="IPR044658">
    <property type="entry name" value="bHLH92/bHLH041-like"/>
</dbReference>
<keyword evidence="4" id="KW-0539">Nucleus</keyword>
<sequence>MEEFFFQYELLPQGQGDLSLFDGMIPVNQSAFVPYSSNSVQVMQEQRFWQNGFLNHGNANKRMIELLKKNWTPTTTAVSGGEAEKERCYKHMISERIRRKNQKQSYLDLHNLLPPGTKNDKNSIIQMATKRIQELLRFKEELKKKDTKIEEVLPKRERDNETKFKLKVTYPLSSGIDSMLDVLKCLKNLGCQMTLIQSECSPKEMSAVIEVETKVGAVELEKAMRRNLKLRGTFCTLY</sequence>
<dbReference type="PANTHER" id="PTHR46665:SF6">
    <property type="entry name" value="TRANSCRIPTION FACTOR BHLH92"/>
    <property type="match status" value="1"/>
</dbReference>
<comment type="subcellular location">
    <subcellularLocation>
        <location evidence="1">Nucleus</location>
    </subcellularLocation>
</comment>
<keyword evidence="2" id="KW-0805">Transcription regulation</keyword>
<protein>
    <submittedName>
        <fullName evidence="6">Transcription factor bHLH14</fullName>
    </submittedName>
</protein>
<dbReference type="GO" id="GO:0046983">
    <property type="term" value="F:protein dimerization activity"/>
    <property type="evidence" value="ECO:0007669"/>
    <property type="project" value="InterPro"/>
</dbReference>
<dbReference type="AlphaFoldDB" id="A0A9E9C654"/>
<proteinExistence type="evidence at transcript level"/>
<evidence type="ECO:0000259" key="5">
    <source>
        <dbReference type="PROSITE" id="PS50888"/>
    </source>
</evidence>
<dbReference type="CDD" id="cd11393">
    <property type="entry name" value="bHLH_AtbHLH_like"/>
    <property type="match status" value="1"/>
</dbReference>
<dbReference type="SUPFAM" id="SSF47459">
    <property type="entry name" value="HLH, helix-loop-helix DNA-binding domain"/>
    <property type="match status" value="1"/>
</dbReference>
<dbReference type="EMBL" id="OP311532">
    <property type="protein sequence ID" value="WAK86060.1"/>
    <property type="molecule type" value="mRNA"/>
</dbReference>
<evidence type="ECO:0000256" key="4">
    <source>
        <dbReference type="ARBA" id="ARBA00023242"/>
    </source>
</evidence>
<dbReference type="InterPro" id="IPR011598">
    <property type="entry name" value="bHLH_dom"/>
</dbReference>
<evidence type="ECO:0000256" key="1">
    <source>
        <dbReference type="ARBA" id="ARBA00004123"/>
    </source>
</evidence>